<keyword evidence="1" id="KW-0472">Membrane</keyword>
<evidence type="ECO:0000313" key="2">
    <source>
        <dbReference type="EMBL" id="PTX61650.1"/>
    </source>
</evidence>
<feature type="transmembrane region" description="Helical" evidence="1">
    <location>
        <begin position="115"/>
        <end position="135"/>
    </location>
</feature>
<dbReference type="AlphaFoldDB" id="A0A2T6C016"/>
<feature type="transmembrane region" description="Helical" evidence="1">
    <location>
        <begin position="47"/>
        <end position="69"/>
    </location>
</feature>
<name>A0A2T6C016_9FLAO</name>
<keyword evidence="1" id="KW-0812">Transmembrane</keyword>
<sequence>MSDEKLKHLEFIQNIITRMNTNSFHLKGLCITIVSALLAIYCAEKNILIILSALFPLTVFWFLDTYYLMLERKFRSLYNDAIQKKSSIKEFNMNIQNYTKGNCNYWNTFFSRTIYPVYLLPSLLVISTYVYITYIA</sequence>
<organism evidence="2 3">
    <name type="scientific">Kordia periserrulae</name>
    <dbReference type="NCBI Taxonomy" id="701523"/>
    <lineage>
        <taxon>Bacteria</taxon>
        <taxon>Pseudomonadati</taxon>
        <taxon>Bacteroidota</taxon>
        <taxon>Flavobacteriia</taxon>
        <taxon>Flavobacteriales</taxon>
        <taxon>Flavobacteriaceae</taxon>
        <taxon>Kordia</taxon>
    </lineage>
</organism>
<evidence type="ECO:0000313" key="3">
    <source>
        <dbReference type="Proteomes" id="UP000244090"/>
    </source>
</evidence>
<comment type="caution">
    <text evidence="2">The sequence shown here is derived from an EMBL/GenBank/DDBJ whole genome shotgun (WGS) entry which is preliminary data.</text>
</comment>
<dbReference type="OrthoDB" id="573709at2"/>
<gene>
    <name evidence="2" type="ORF">C8N46_104294</name>
</gene>
<keyword evidence="3" id="KW-1185">Reference proteome</keyword>
<accession>A0A2T6C016</accession>
<dbReference type="RefSeq" id="WP_108114865.1">
    <property type="nucleotide sequence ID" value="NZ_QBKT01000004.1"/>
</dbReference>
<proteinExistence type="predicted"/>
<dbReference type="EMBL" id="QBKT01000004">
    <property type="protein sequence ID" value="PTX61650.1"/>
    <property type="molecule type" value="Genomic_DNA"/>
</dbReference>
<protein>
    <submittedName>
        <fullName evidence="2">Uncharacterized protein</fullName>
    </submittedName>
</protein>
<dbReference type="Proteomes" id="UP000244090">
    <property type="component" value="Unassembled WGS sequence"/>
</dbReference>
<reference evidence="2 3" key="1">
    <citation type="submission" date="2018-04" db="EMBL/GenBank/DDBJ databases">
        <title>Genomic Encyclopedia of Archaeal and Bacterial Type Strains, Phase II (KMG-II): from individual species to whole genera.</title>
        <authorList>
            <person name="Goeker M."/>
        </authorList>
    </citation>
    <scope>NUCLEOTIDE SEQUENCE [LARGE SCALE GENOMIC DNA]</scope>
    <source>
        <strain evidence="2 3">DSM 25731</strain>
    </source>
</reference>
<keyword evidence="1" id="KW-1133">Transmembrane helix</keyword>
<evidence type="ECO:0000256" key="1">
    <source>
        <dbReference type="SAM" id="Phobius"/>
    </source>
</evidence>
<feature type="transmembrane region" description="Helical" evidence="1">
    <location>
        <begin position="24"/>
        <end position="41"/>
    </location>
</feature>